<gene>
    <name evidence="4" type="ORF">GM540_16890</name>
</gene>
<sequence length="74" mass="8369">MDDKITVIVPVYNVENYLRKCLDSIISQTYKNIEIVVVNDGSTDASGEICKEFSEMDHRILYIEQENAGLSAAR</sequence>
<dbReference type="SUPFAM" id="SSF53448">
    <property type="entry name" value="Nucleotide-diphospho-sugar transferases"/>
    <property type="match status" value="1"/>
</dbReference>
<name>A0A6G2DH73_STREE</name>
<comment type="caution">
    <text evidence="4">The sequence shown here is derived from an EMBL/GenBank/DDBJ whole genome shotgun (WGS) entry which is preliminary data.</text>
</comment>
<dbReference type="InterPro" id="IPR001173">
    <property type="entry name" value="Glyco_trans_2-like"/>
</dbReference>
<evidence type="ECO:0000256" key="1">
    <source>
        <dbReference type="ARBA" id="ARBA00022676"/>
    </source>
</evidence>
<dbReference type="Proteomes" id="UP000483094">
    <property type="component" value="Unassembled WGS sequence"/>
</dbReference>
<feature type="domain" description="Glycosyltransferase 2-like" evidence="3">
    <location>
        <begin position="6"/>
        <end position="74"/>
    </location>
</feature>
<dbReference type="CDD" id="cd00761">
    <property type="entry name" value="Glyco_tranf_GTA_type"/>
    <property type="match status" value="1"/>
</dbReference>
<protein>
    <submittedName>
        <fullName evidence="4">Glycosyltransferase</fullName>
    </submittedName>
</protein>
<keyword evidence="2 4" id="KW-0808">Transferase</keyword>
<dbReference type="InterPro" id="IPR029044">
    <property type="entry name" value="Nucleotide-diphossugar_trans"/>
</dbReference>
<accession>A0A6G2DH73</accession>
<dbReference type="PANTHER" id="PTHR22916:SF51">
    <property type="entry name" value="GLYCOSYLTRANSFERASE EPSH-RELATED"/>
    <property type="match status" value="1"/>
</dbReference>
<evidence type="ECO:0000256" key="2">
    <source>
        <dbReference type="ARBA" id="ARBA00022679"/>
    </source>
</evidence>
<evidence type="ECO:0000259" key="3">
    <source>
        <dbReference type="Pfam" id="PF00535"/>
    </source>
</evidence>
<keyword evidence="1" id="KW-0328">Glycosyltransferase</keyword>
<evidence type="ECO:0000313" key="5">
    <source>
        <dbReference type="Proteomes" id="UP000483094"/>
    </source>
</evidence>
<dbReference type="Pfam" id="PF00535">
    <property type="entry name" value="Glycos_transf_2"/>
    <property type="match status" value="1"/>
</dbReference>
<reference evidence="4 5" key="1">
    <citation type="submission" date="2019-11" db="EMBL/GenBank/DDBJ databases">
        <title>Growth characteristics of pneumococcus vary with the chemical composition of the capsule and with environmental conditions.</title>
        <authorList>
            <person name="Tothpal A."/>
            <person name="Desobry K."/>
            <person name="Joshi S."/>
            <person name="Wyllie A.L."/>
            <person name="Weinberger D.M."/>
        </authorList>
    </citation>
    <scope>NUCLEOTIDE SEQUENCE [LARGE SCALE GENOMIC DNA]</scope>
    <source>
        <strain evidence="5">pnumococcus19F</strain>
    </source>
</reference>
<dbReference type="PANTHER" id="PTHR22916">
    <property type="entry name" value="GLYCOSYLTRANSFERASE"/>
    <property type="match status" value="1"/>
</dbReference>
<organism evidence="4 5">
    <name type="scientific">Streptococcus pneumoniae</name>
    <dbReference type="NCBI Taxonomy" id="1313"/>
    <lineage>
        <taxon>Bacteria</taxon>
        <taxon>Bacillati</taxon>
        <taxon>Bacillota</taxon>
        <taxon>Bacilli</taxon>
        <taxon>Lactobacillales</taxon>
        <taxon>Streptococcaceae</taxon>
        <taxon>Streptococcus</taxon>
    </lineage>
</organism>
<dbReference type="GO" id="GO:0016757">
    <property type="term" value="F:glycosyltransferase activity"/>
    <property type="evidence" value="ECO:0007669"/>
    <property type="project" value="UniProtKB-KW"/>
</dbReference>
<dbReference type="Gene3D" id="3.90.550.10">
    <property type="entry name" value="Spore Coat Polysaccharide Biosynthesis Protein SpsA, Chain A"/>
    <property type="match status" value="1"/>
</dbReference>
<evidence type="ECO:0000313" key="4">
    <source>
        <dbReference type="EMBL" id="MTV75608.1"/>
    </source>
</evidence>
<dbReference type="EMBL" id="WNHQ01002396">
    <property type="protein sequence ID" value="MTV75608.1"/>
    <property type="molecule type" value="Genomic_DNA"/>
</dbReference>
<proteinExistence type="predicted"/>
<feature type="non-terminal residue" evidence="4">
    <location>
        <position position="74"/>
    </location>
</feature>
<dbReference type="AlphaFoldDB" id="A0A6G2DH73"/>